<protein>
    <submittedName>
        <fullName evidence="1">Uncharacterized protein</fullName>
    </submittedName>
</protein>
<evidence type="ECO:0000313" key="2">
    <source>
        <dbReference type="Proteomes" id="UP000001600"/>
    </source>
</evidence>
<dbReference type="RefSeq" id="WP_012652608.1">
    <property type="nucleotide sequence ID" value="NC_011985.1"/>
</dbReference>
<dbReference type="SUPFAM" id="SSF88659">
    <property type="entry name" value="Sigma3 and sigma4 domains of RNA polymerase sigma factors"/>
    <property type="match status" value="1"/>
</dbReference>
<sequence length="263" mass="30132">MGRAPAHRPDQPLPVEEFNRLLVNYLPLIKSKARRHMTTHQPAIDELVQIAALYVLERRDHYDPSLSGFGNWLWYQLMAAWGGRYRRAAKNRARYERPIPVGKDGEQFLEVAVFEDPAFRIDLERVVDKMRRLRDADLLFDLYVNGIPAADFARAWGVSAQAVHQRMERARRRLVRALNGEEILPTDLVSKPHQFVLTHEPVVSAACAALAVDEDEREDRKADRVWFTSTSALSRFVDMMQAAGVVMPTHPVAEGRRPVFAMH</sequence>
<dbReference type="STRING" id="311403.Arad_4255"/>
<dbReference type="GO" id="GO:0003700">
    <property type="term" value="F:DNA-binding transcription factor activity"/>
    <property type="evidence" value="ECO:0007669"/>
    <property type="project" value="InterPro"/>
</dbReference>
<reference evidence="1 2" key="1">
    <citation type="journal article" date="2009" name="J. Bacteriol.">
        <title>Genome sequences of three Agrobacterium biovars help elucidate the evolution of multichromosome genomes in bacteria.</title>
        <authorList>
            <person name="Slater S.C."/>
            <person name="Goldman B.S."/>
            <person name="Goodner B."/>
            <person name="Setubal J.C."/>
            <person name="Farrand S.K."/>
            <person name="Nester E.W."/>
            <person name="Burr T.J."/>
            <person name="Banta L."/>
            <person name="Dickerman A.W."/>
            <person name="Paulsen I."/>
            <person name="Otten L."/>
            <person name="Suen G."/>
            <person name="Welch R."/>
            <person name="Almeida N.F."/>
            <person name="Arnold F."/>
            <person name="Burton O.T."/>
            <person name="Du Z."/>
            <person name="Ewing A."/>
            <person name="Godsy E."/>
            <person name="Heisel S."/>
            <person name="Houmiel K.L."/>
            <person name="Jhaveri J."/>
            <person name="Lu J."/>
            <person name="Miller N.M."/>
            <person name="Norton S."/>
            <person name="Chen Q."/>
            <person name="Phoolcharoen W."/>
            <person name="Ohlin V."/>
            <person name="Ondrusek D."/>
            <person name="Pride N."/>
            <person name="Stricklin S.L."/>
            <person name="Sun J."/>
            <person name="Wheeler C."/>
            <person name="Wilson L."/>
            <person name="Zhu H."/>
            <person name="Wood D.W."/>
        </authorList>
    </citation>
    <scope>NUCLEOTIDE SEQUENCE [LARGE SCALE GENOMIC DNA]</scope>
    <source>
        <strain evidence="2">K84 / ATCC BAA-868</strain>
    </source>
</reference>
<dbReference type="InterPro" id="IPR036388">
    <property type="entry name" value="WH-like_DNA-bd_sf"/>
</dbReference>
<proteinExistence type="predicted"/>
<gene>
    <name evidence="1" type="ordered locus">Arad_4255</name>
</gene>
<dbReference type="EMBL" id="CP000628">
    <property type="protein sequence ID" value="ACM27998.1"/>
    <property type="molecule type" value="Genomic_DNA"/>
</dbReference>
<dbReference type="NCBIfam" id="TIGR02937">
    <property type="entry name" value="sigma70-ECF"/>
    <property type="match status" value="1"/>
</dbReference>
<dbReference type="Gene3D" id="1.10.10.10">
    <property type="entry name" value="Winged helix-like DNA-binding domain superfamily/Winged helix DNA-binding domain"/>
    <property type="match status" value="1"/>
</dbReference>
<dbReference type="HOGENOM" id="CLU_1056172_0_0_5"/>
<dbReference type="GO" id="GO:0006352">
    <property type="term" value="P:DNA-templated transcription initiation"/>
    <property type="evidence" value="ECO:0007669"/>
    <property type="project" value="InterPro"/>
</dbReference>
<dbReference type="InterPro" id="IPR013325">
    <property type="entry name" value="RNA_pol_sigma_r2"/>
</dbReference>
<dbReference type="InterPro" id="IPR014284">
    <property type="entry name" value="RNA_pol_sigma-70_dom"/>
</dbReference>
<dbReference type="AlphaFoldDB" id="B9JBV2"/>
<dbReference type="SUPFAM" id="SSF88946">
    <property type="entry name" value="Sigma2 domain of RNA polymerase sigma factors"/>
    <property type="match status" value="1"/>
</dbReference>
<dbReference type="InterPro" id="IPR013324">
    <property type="entry name" value="RNA_pol_sigma_r3/r4-like"/>
</dbReference>
<organism evidence="1 2">
    <name type="scientific">Rhizobium rhizogenes (strain K84 / ATCC BAA-868)</name>
    <name type="common">Agrobacterium radiobacter</name>
    <dbReference type="NCBI Taxonomy" id="311403"/>
    <lineage>
        <taxon>Bacteria</taxon>
        <taxon>Pseudomonadati</taxon>
        <taxon>Pseudomonadota</taxon>
        <taxon>Alphaproteobacteria</taxon>
        <taxon>Hyphomicrobiales</taxon>
        <taxon>Rhizobiaceae</taxon>
        <taxon>Rhizobium/Agrobacterium group</taxon>
        <taxon>Rhizobium</taxon>
    </lineage>
</organism>
<accession>B9JBV2</accession>
<dbReference type="Proteomes" id="UP000001600">
    <property type="component" value="Chromosome 1"/>
</dbReference>
<name>B9JBV2_RHIR8</name>
<dbReference type="KEGG" id="ara:Arad_4255"/>
<evidence type="ECO:0000313" key="1">
    <source>
        <dbReference type="EMBL" id="ACM27998.1"/>
    </source>
</evidence>